<gene>
    <name evidence="3" type="ORF">PVL29_022188</name>
</gene>
<dbReference type="AlphaFoldDB" id="A0AA39DAL0"/>
<dbReference type="CDD" id="cd13395">
    <property type="entry name" value="ASKHA_NBD_Arp4_ACTL6-like"/>
    <property type="match status" value="1"/>
</dbReference>
<name>A0AA39DAL0_VITRO</name>
<organism evidence="3 4">
    <name type="scientific">Vitis rotundifolia</name>
    <name type="common">Muscadine grape</name>
    <dbReference type="NCBI Taxonomy" id="103349"/>
    <lineage>
        <taxon>Eukaryota</taxon>
        <taxon>Viridiplantae</taxon>
        <taxon>Streptophyta</taxon>
        <taxon>Embryophyta</taxon>
        <taxon>Tracheophyta</taxon>
        <taxon>Spermatophyta</taxon>
        <taxon>Magnoliopsida</taxon>
        <taxon>eudicotyledons</taxon>
        <taxon>Gunneridae</taxon>
        <taxon>Pentapetalae</taxon>
        <taxon>rosids</taxon>
        <taxon>Vitales</taxon>
        <taxon>Vitaceae</taxon>
        <taxon>Viteae</taxon>
        <taxon>Vitis</taxon>
    </lineage>
</organism>
<dbReference type="Gene3D" id="3.90.640.10">
    <property type="entry name" value="Actin, Chain A, domain 4"/>
    <property type="match status" value="1"/>
</dbReference>
<evidence type="ECO:0008006" key="5">
    <source>
        <dbReference type="Google" id="ProtNLM"/>
    </source>
</evidence>
<comment type="similarity">
    <text evidence="1">Belongs to the actin family.</text>
</comment>
<evidence type="ECO:0000256" key="1">
    <source>
        <dbReference type="RuleBase" id="RU000487"/>
    </source>
</evidence>
<accession>A0AA39DAL0</accession>
<dbReference type="Proteomes" id="UP001168098">
    <property type="component" value="Unassembled WGS sequence"/>
</dbReference>
<protein>
    <recommendedName>
        <fullName evidence="5">Actin-related protein 4</fullName>
    </recommendedName>
</protein>
<dbReference type="SMART" id="SM00268">
    <property type="entry name" value="ACTIN"/>
    <property type="match status" value="1"/>
</dbReference>
<dbReference type="PANTHER" id="PTHR11937">
    <property type="entry name" value="ACTIN"/>
    <property type="match status" value="1"/>
</dbReference>
<proteinExistence type="inferred from homology"/>
<feature type="compositionally biased region" description="Polar residues" evidence="2">
    <location>
        <begin position="50"/>
        <end position="63"/>
    </location>
</feature>
<evidence type="ECO:0000256" key="2">
    <source>
        <dbReference type="SAM" id="MobiDB-lite"/>
    </source>
</evidence>
<feature type="region of interest" description="Disordered" evidence="2">
    <location>
        <begin position="49"/>
        <end position="74"/>
    </location>
</feature>
<dbReference type="Pfam" id="PF00022">
    <property type="entry name" value="Actin"/>
    <property type="match status" value="1"/>
</dbReference>
<reference evidence="3 4" key="1">
    <citation type="journal article" date="2023" name="BMC Biotechnol.">
        <title>Vitis rotundifolia cv Carlos genome sequencing.</title>
        <authorList>
            <person name="Huff M."/>
            <person name="Hulse-Kemp A."/>
            <person name="Scheffler B."/>
            <person name="Youngblood R."/>
            <person name="Simpson S."/>
            <person name="Babiker E."/>
            <person name="Staton M."/>
        </authorList>
    </citation>
    <scope>NUCLEOTIDE SEQUENCE [LARGE SCALE GENOMIC DNA]</scope>
    <source>
        <tissue evidence="3">Leaf</tissue>
    </source>
</reference>
<keyword evidence="4" id="KW-1185">Reference proteome</keyword>
<dbReference type="FunFam" id="3.30.420.40:FF:000151">
    <property type="entry name" value="Actin-related protein 4"/>
    <property type="match status" value="1"/>
</dbReference>
<dbReference type="SUPFAM" id="SSF53067">
    <property type="entry name" value="Actin-like ATPase domain"/>
    <property type="match status" value="2"/>
</dbReference>
<sequence length="337" mass="36948">MYGGDEVSAIVIDLGSHTCKAGYAGEDAPKAVFPSVVGSIDQMEVDDLVNTENSGSGNDSKNTGRPFDSEKTKGKRKLYVGSQALGYRRDHMEVLSPIKDGVVVDWDIVDSIWDHAFRECLLVDPKEHPMLLAEPSSNTQQQRERTAQLMFEKYEVPALFLAKNAVLTSFASGRATSLVVDSGGGSTTVAPVHDGYVLQKAVASSPIGGEFLTECMMKSLESKGISMKPRYSFKRKETRPGDFQTVDVDFPNTTESYKLYSQRVIASDIKECVCRAPDTPFDESAYSNIPMTPYELPDGQTIEIGADRFKVPDVLFNPSLAQVFGSQIYFGLVFSIS</sequence>
<evidence type="ECO:0000313" key="4">
    <source>
        <dbReference type="Proteomes" id="UP001168098"/>
    </source>
</evidence>
<comment type="caution">
    <text evidence="3">The sequence shown here is derived from an EMBL/GenBank/DDBJ whole genome shotgun (WGS) entry which is preliminary data.</text>
</comment>
<evidence type="ECO:0000313" key="3">
    <source>
        <dbReference type="EMBL" id="KAJ9677066.1"/>
    </source>
</evidence>
<dbReference type="Gene3D" id="3.30.420.40">
    <property type="match status" value="1"/>
</dbReference>
<dbReference type="InterPro" id="IPR004000">
    <property type="entry name" value="Actin"/>
</dbReference>
<dbReference type="InterPro" id="IPR043129">
    <property type="entry name" value="ATPase_NBD"/>
</dbReference>
<dbReference type="EMBL" id="JARBHA010000017">
    <property type="protein sequence ID" value="KAJ9677066.1"/>
    <property type="molecule type" value="Genomic_DNA"/>
</dbReference>